<proteinExistence type="predicted"/>
<gene>
    <name evidence="1" type="ORF">BBI15_10615</name>
</gene>
<dbReference type="STRING" id="1038856.BBI15_10615"/>
<dbReference type="Gene3D" id="3.40.50.1980">
    <property type="entry name" value="Nitrogenase molybdenum iron protein domain"/>
    <property type="match status" value="1"/>
</dbReference>
<keyword evidence="2" id="KW-1185">Reference proteome</keyword>
<dbReference type="InterPro" id="IPR006127">
    <property type="entry name" value="ZnuA-like"/>
</dbReference>
<dbReference type="KEGG" id="ppla:BBI15_10615"/>
<name>A0A1C7EAA1_9BACL</name>
<reference evidence="1" key="1">
    <citation type="submission" date="2016-10" db="EMBL/GenBank/DDBJ databases">
        <authorList>
            <person name="See-Too W.S."/>
        </authorList>
    </citation>
    <scope>NUCLEOTIDE SEQUENCE [LARGE SCALE GENOMIC DNA]</scope>
    <source>
        <strain evidence="1">DSM 23997</strain>
    </source>
</reference>
<dbReference type="GO" id="GO:0046872">
    <property type="term" value="F:metal ion binding"/>
    <property type="evidence" value="ECO:0007669"/>
    <property type="project" value="InterPro"/>
</dbReference>
<evidence type="ECO:0000313" key="2">
    <source>
        <dbReference type="Proteomes" id="UP000092650"/>
    </source>
</evidence>
<dbReference type="EMBL" id="CP016539">
    <property type="protein sequence ID" value="ANU20636.1"/>
    <property type="molecule type" value="Genomic_DNA"/>
</dbReference>
<dbReference type="Pfam" id="PF01297">
    <property type="entry name" value="ZnuA"/>
    <property type="match status" value="1"/>
</dbReference>
<dbReference type="SUPFAM" id="SSF53807">
    <property type="entry name" value="Helical backbone' metal receptor"/>
    <property type="match status" value="1"/>
</dbReference>
<dbReference type="GO" id="GO:0030001">
    <property type="term" value="P:metal ion transport"/>
    <property type="evidence" value="ECO:0007669"/>
    <property type="project" value="InterPro"/>
</dbReference>
<protein>
    <submittedName>
        <fullName evidence="1">Uncharacterized protein</fullName>
    </submittedName>
</protein>
<organism evidence="1 2">
    <name type="scientific">Planococcus plakortidis</name>
    <dbReference type="NCBI Taxonomy" id="1038856"/>
    <lineage>
        <taxon>Bacteria</taxon>
        <taxon>Bacillati</taxon>
        <taxon>Bacillota</taxon>
        <taxon>Bacilli</taxon>
        <taxon>Bacillales</taxon>
        <taxon>Caryophanaceae</taxon>
        <taxon>Planococcus</taxon>
    </lineage>
</organism>
<sequence length="70" mass="7803">MAESDQALGSNTENMTFFVSYDAFGYITDTYGFEHVPVAGLNSQDEHSQKDLTAIVDLAKEKNIEHIAFE</sequence>
<dbReference type="AlphaFoldDB" id="A0A1C7EAA1"/>
<accession>A0A1C7EAA1</accession>
<evidence type="ECO:0000313" key="1">
    <source>
        <dbReference type="EMBL" id="ANU20636.1"/>
    </source>
</evidence>
<dbReference type="Proteomes" id="UP000092650">
    <property type="component" value="Chromosome"/>
</dbReference>